<evidence type="ECO:0000256" key="5">
    <source>
        <dbReference type="ARBA" id="ARBA00023125"/>
    </source>
</evidence>
<keyword evidence="11" id="KW-1185">Reference proteome</keyword>
<feature type="domain" description="DNA polymerase alpha/delta/epsilon subunit B" evidence="9">
    <location>
        <begin position="458"/>
        <end position="740"/>
    </location>
</feature>
<protein>
    <recommendedName>
        <fullName evidence="3">DNA polymerase epsilon subunit B</fullName>
    </recommendedName>
    <alternativeName>
        <fullName evidence="7">DNA polymerase II subunit 2</fullName>
    </alternativeName>
</protein>
<dbReference type="OrthoDB" id="10254730at2759"/>
<feature type="region of interest" description="Disordered" evidence="8">
    <location>
        <begin position="160"/>
        <end position="186"/>
    </location>
</feature>
<comment type="caution">
    <text evidence="10">The sequence shown here is derived from an EMBL/GenBank/DDBJ whole genome shotgun (WGS) entry which is preliminary data.</text>
</comment>
<evidence type="ECO:0000256" key="4">
    <source>
        <dbReference type="ARBA" id="ARBA00022705"/>
    </source>
</evidence>
<dbReference type="GO" id="GO:0006261">
    <property type="term" value="P:DNA-templated DNA replication"/>
    <property type="evidence" value="ECO:0007669"/>
    <property type="project" value="InterPro"/>
</dbReference>
<dbReference type="STRING" id="1231657.A0A1Y1ZIY6"/>
<evidence type="ECO:0000256" key="8">
    <source>
        <dbReference type="SAM" id="MobiDB-lite"/>
    </source>
</evidence>
<dbReference type="InterPro" id="IPR007185">
    <property type="entry name" value="DNA_pol_a/d/e_bsu"/>
</dbReference>
<proteinExistence type="inferred from homology"/>
<sequence length="785" mass="84270">MATSRRPEKPSALLENPIPSSSPAFGTPVHPINPRKTAPIRAPPALKPAPKPTVLPILLPPATLRPLAFRTFTKKHNLTLTSSALQSLASFIGRQCGSGWREEGLAEKVLEEVAKSWKKCSGHVIVEGDGDMLKGILKTLEGSMVGGRIAPASGLSRQTSFNFASGTDGQDTGALGSRPPLDSNTSFGMSGLEVEDKEEEEEFLKDPREWMKVVGAFDQPKLIYNVTQKHFDKSTTKPSLFPAPSHKTDLFRQRYHVVHQRILRNETFQAPTFSAARSATLNRTGSVSTSQTNTITPIANLLGRSGSTHLLLGMLVVSPTGTLALSDLTGTIALDLQHARPIPENGAYFAPGMIVLVDGSYEEDYGNPASGSNSTLGGIGGIGGTIGGKFIGFSVGQPPAERRTTTLGGGSEESDKNSLQGPAFGWTDFLGLGSERATGTKMTRLASKLLQPTSTYNIVMASDLHLDIPSTLSALRTLLRTYTPAPSDPHPVYPLAIVLMGNFSSKASLAGVPGAGSIEYKEHFDSLAGVLADFPQLVAHTSLIFVPGDNDAWPSAFSGGAAVPLPRKEVPSMFTNRIRRAVVEANREVWGAGKAKGKEGEVIWTTNPSRLSWFGVKGELAILRDDVLTRLHRTSIRFSEPEQDDEEGMPDATAVLTEESQEAMDVDPPNRPPVNAAEQEQLDSDTQSARALTRTLLSQSHLSPFPLSVRPLHWDFAHALNLYPLPTALVVADTDAPAFVVKYCGCTVMNPGPIDESGGRGRREGRARWVEFDVGKGVGIVRSEE</sequence>
<comment type="subcellular location">
    <subcellularLocation>
        <location evidence="1">Nucleus</location>
    </subcellularLocation>
</comment>
<keyword evidence="6" id="KW-0539">Nucleus</keyword>
<dbReference type="PANTHER" id="PTHR12708">
    <property type="entry name" value="DNA POLYMERASE EPSILON SUBUNIT B"/>
    <property type="match status" value="1"/>
</dbReference>
<feature type="region of interest" description="Disordered" evidence="8">
    <location>
        <begin position="1"/>
        <end position="47"/>
    </location>
</feature>
<dbReference type="PANTHER" id="PTHR12708:SF0">
    <property type="entry name" value="DNA POLYMERASE EPSILON SUBUNIT 2"/>
    <property type="match status" value="1"/>
</dbReference>
<dbReference type="GO" id="GO:0008622">
    <property type="term" value="C:epsilon DNA polymerase complex"/>
    <property type="evidence" value="ECO:0007669"/>
    <property type="project" value="InterPro"/>
</dbReference>
<accession>A0A1Y1ZIY6</accession>
<feature type="region of interest" description="Disordered" evidence="8">
    <location>
        <begin position="659"/>
        <end position="684"/>
    </location>
</feature>
<evidence type="ECO:0000313" key="10">
    <source>
        <dbReference type="EMBL" id="ORY10154.1"/>
    </source>
</evidence>
<name>A0A1Y1ZIY6_9PLEO</name>
<dbReference type="AlphaFoldDB" id="A0A1Y1ZIY6"/>
<keyword evidence="4" id="KW-0235">DNA replication</keyword>
<organism evidence="10 11">
    <name type="scientific">Clohesyomyces aquaticus</name>
    <dbReference type="NCBI Taxonomy" id="1231657"/>
    <lineage>
        <taxon>Eukaryota</taxon>
        <taxon>Fungi</taxon>
        <taxon>Dikarya</taxon>
        <taxon>Ascomycota</taxon>
        <taxon>Pezizomycotina</taxon>
        <taxon>Dothideomycetes</taxon>
        <taxon>Pleosporomycetidae</taxon>
        <taxon>Pleosporales</taxon>
        <taxon>Lindgomycetaceae</taxon>
        <taxon>Clohesyomyces</taxon>
    </lineage>
</organism>
<keyword evidence="5" id="KW-0238">DNA-binding</keyword>
<dbReference type="GO" id="GO:0042276">
    <property type="term" value="P:error-prone translesion synthesis"/>
    <property type="evidence" value="ECO:0007669"/>
    <property type="project" value="TreeGrafter"/>
</dbReference>
<evidence type="ECO:0000256" key="1">
    <source>
        <dbReference type="ARBA" id="ARBA00004123"/>
    </source>
</evidence>
<dbReference type="EMBL" id="MCFA01000076">
    <property type="protein sequence ID" value="ORY10154.1"/>
    <property type="molecule type" value="Genomic_DNA"/>
</dbReference>
<evidence type="ECO:0000313" key="11">
    <source>
        <dbReference type="Proteomes" id="UP000193144"/>
    </source>
</evidence>
<evidence type="ECO:0000256" key="3">
    <source>
        <dbReference type="ARBA" id="ARBA00016011"/>
    </source>
</evidence>
<reference evidence="10 11" key="1">
    <citation type="submission" date="2016-07" db="EMBL/GenBank/DDBJ databases">
        <title>Pervasive Adenine N6-methylation of Active Genes in Fungi.</title>
        <authorList>
            <consortium name="DOE Joint Genome Institute"/>
            <person name="Mondo S.J."/>
            <person name="Dannebaum R.O."/>
            <person name="Kuo R.C."/>
            <person name="Labutti K."/>
            <person name="Haridas S."/>
            <person name="Kuo A."/>
            <person name="Salamov A."/>
            <person name="Ahrendt S.R."/>
            <person name="Lipzen A."/>
            <person name="Sullivan W."/>
            <person name="Andreopoulos W.B."/>
            <person name="Clum A."/>
            <person name="Lindquist E."/>
            <person name="Daum C."/>
            <person name="Ramamoorthy G.K."/>
            <person name="Gryganskyi A."/>
            <person name="Culley D."/>
            <person name="Magnuson J.K."/>
            <person name="James T.Y."/>
            <person name="O'Malley M.A."/>
            <person name="Stajich J.E."/>
            <person name="Spatafora J.W."/>
            <person name="Visel A."/>
            <person name="Grigoriev I.V."/>
        </authorList>
    </citation>
    <scope>NUCLEOTIDE SEQUENCE [LARGE SCALE GENOMIC DNA]</scope>
    <source>
        <strain evidence="10 11">CBS 115471</strain>
    </source>
</reference>
<dbReference type="InterPro" id="IPR016266">
    <property type="entry name" value="POLE2"/>
</dbReference>
<feature type="compositionally biased region" description="Polar residues" evidence="8">
    <location>
        <begin position="160"/>
        <end position="170"/>
    </location>
</feature>
<evidence type="ECO:0000256" key="7">
    <source>
        <dbReference type="ARBA" id="ARBA00032930"/>
    </source>
</evidence>
<dbReference type="Proteomes" id="UP000193144">
    <property type="component" value="Unassembled WGS sequence"/>
</dbReference>
<evidence type="ECO:0000259" key="9">
    <source>
        <dbReference type="Pfam" id="PF04042"/>
    </source>
</evidence>
<feature type="region of interest" description="Disordered" evidence="8">
    <location>
        <begin position="396"/>
        <end position="418"/>
    </location>
</feature>
<evidence type="ECO:0000256" key="2">
    <source>
        <dbReference type="ARBA" id="ARBA00009560"/>
    </source>
</evidence>
<gene>
    <name evidence="10" type="ORF">BCR34DRAFT_625379</name>
</gene>
<comment type="similarity">
    <text evidence="2">Belongs to the DNA polymerase epsilon subunit B family.</text>
</comment>
<dbReference type="GO" id="GO:0003677">
    <property type="term" value="F:DNA binding"/>
    <property type="evidence" value="ECO:0007669"/>
    <property type="project" value="UniProtKB-KW"/>
</dbReference>
<dbReference type="Pfam" id="PF04042">
    <property type="entry name" value="DNA_pol_E_B"/>
    <property type="match status" value="1"/>
</dbReference>
<evidence type="ECO:0000256" key="6">
    <source>
        <dbReference type="ARBA" id="ARBA00023242"/>
    </source>
</evidence>